<dbReference type="EMBL" id="BQNB010008904">
    <property type="protein sequence ID" value="GJS55970.1"/>
    <property type="molecule type" value="Genomic_DNA"/>
</dbReference>
<comment type="caution">
    <text evidence="1">The sequence shown here is derived from an EMBL/GenBank/DDBJ whole genome shotgun (WGS) entry which is preliminary data.</text>
</comment>
<gene>
    <name evidence="1" type="ORF">Tco_0629332</name>
</gene>
<sequence length="181" mass="20307">MVSATVPLVGFSGEIIWPMVQISLPVKRGDEEHFTSTWMKFMVVRSPSPYNGIIGRPGVRKIQTVPSTAHEMLKFPIQGVLTLRSSRIIPLECTMVSVQEAQPSDVIQVTKERIKVVIHLEYPDQTIAIGSTLTEEGRKALCDLLRRNLDIFAWKPEDMTGVPRHLAEHHLNGREGCSPVR</sequence>
<dbReference type="PANTHER" id="PTHR33240:SF8">
    <property type="entry name" value="OS03G0439900 PROTEIN"/>
    <property type="match status" value="1"/>
</dbReference>
<dbReference type="Proteomes" id="UP001151760">
    <property type="component" value="Unassembled WGS sequence"/>
</dbReference>
<accession>A0ABQ4WSU2</accession>
<dbReference type="PANTHER" id="PTHR33240">
    <property type="entry name" value="OS08G0508500 PROTEIN"/>
    <property type="match status" value="1"/>
</dbReference>
<protein>
    <recommendedName>
        <fullName evidence="3">Reverse transcriptase domain-containing protein</fullName>
    </recommendedName>
</protein>
<name>A0ABQ4WSU2_9ASTR</name>
<reference evidence="1" key="2">
    <citation type="submission" date="2022-01" db="EMBL/GenBank/DDBJ databases">
        <authorList>
            <person name="Yamashiro T."/>
            <person name="Shiraishi A."/>
            <person name="Satake H."/>
            <person name="Nakayama K."/>
        </authorList>
    </citation>
    <scope>NUCLEOTIDE SEQUENCE</scope>
</reference>
<reference evidence="1" key="1">
    <citation type="journal article" date="2022" name="Int. J. Mol. Sci.">
        <title>Draft Genome of Tanacetum Coccineum: Genomic Comparison of Closely Related Tanacetum-Family Plants.</title>
        <authorList>
            <person name="Yamashiro T."/>
            <person name="Shiraishi A."/>
            <person name="Nakayama K."/>
            <person name="Satake H."/>
        </authorList>
    </citation>
    <scope>NUCLEOTIDE SEQUENCE</scope>
</reference>
<evidence type="ECO:0008006" key="3">
    <source>
        <dbReference type="Google" id="ProtNLM"/>
    </source>
</evidence>
<evidence type="ECO:0000313" key="1">
    <source>
        <dbReference type="EMBL" id="GJS55970.1"/>
    </source>
</evidence>
<evidence type="ECO:0000313" key="2">
    <source>
        <dbReference type="Proteomes" id="UP001151760"/>
    </source>
</evidence>
<keyword evidence="2" id="KW-1185">Reference proteome</keyword>
<organism evidence="1 2">
    <name type="scientific">Tanacetum coccineum</name>
    <dbReference type="NCBI Taxonomy" id="301880"/>
    <lineage>
        <taxon>Eukaryota</taxon>
        <taxon>Viridiplantae</taxon>
        <taxon>Streptophyta</taxon>
        <taxon>Embryophyta</taxon>
        <taxon>Tracheophyta</taxon>
        <taxon>Spermatophyta</taxon>
        <taxon>Magnoliopsida</taxon>
        <taxon>eudicotyledons</taxon>
        <taxon>Gunneridae</taxon>
        <taxon>Pentapetalae</taxon>
        <taxon>asterids</taxon>
        <taxon>campanulids</taxon>
        <taxon>Asterales</taxon>
        <taxon>Asteraceae</taxon>
        <taxon>Asteroideae</taxon>
        <taxon>Anthemideae</taxon>
        <taxon>Anthemidinae</taxon>
        <taxon>Tanacetum</taxon>
    </lineage>
</organism>
<proteinExistence type="predicted"/>